<dbReference type="eggNOG" id="arCOG00734">
    <property type="taxonomic scope" value="Archaea"/>
</dbReference>
<dbReference type="InterPro" id="IPR011991">
    <property type="entry name" value="ArsR-like_HTH"/>
</dbReference>
<dbReference type="SUPFAM" id="SSF46785">
    <property type="entry name" value="Winged helix' DNA-binding domain"/>
    <property type="match status" value="1"/>
</dbReference>
<gene>
    <name evidence="2" type="ordered locus">Metbo_1714</name>
</gene>
<dbReference type="Pfam" id="PF01022">
    <property type="entry name" value="HTH_5"/>
    <property type="match status" value="1"/>
</dbReference>
<dbReference type="AlphaFoldDB" id="F0T9Q9"/>
<proteinExistence type="predicted"/>
<evidence type="ECO:0000313" key="3">
    <source>
        <dbReference type="Proteomes" id="UP000007490"/>
    </source>
</evidence>
<reference evidence="3" key="1">
    <citation type="submission" date="2011-02" db="EMBL/GenBank/DDBJ databases">
        <title>Complete sequence of Methanobacterium sp. AL-21.</title>
        <authorList>
            <consortium name="US DOE Joint Genome Institute"/>
            <person name="Lucas S."/>
            <person name="Copeland A."/>
            <person name="Lapidus A."/>
            <person name="Cheng J.-F."/>
            <person name="Goodwin L."/>
            <person name="Pitluck S."/>
            <person name="Chertkov O."/>
            <person name="Detter J.C."/>
            <person name="Han C."/>
            <person name="Tapia R."/>
            <person name="Land M."/>
            <person name="Hauser L."/>
            <person name="Kyrpides N."/>
            <person name="Ivanova N."/>
            <person name="Mikhailova N."/>
            <person name="Pagani I."/>
            <person name="Cadillo-Quiroz H."/>
            <person name="Imachi H."/>
            <person name="Zinder S."/>
            <person name="Liu W."/>
            <person name="Woyke T."/>
        </authorList>
    </citation>
    <scope>NUCLEOTIDE SEQUENCE [LARGE SCALE GENOMIC DNA]</scope>
    <source>
        <strain evidence="3">AL-21</strain>
    </source>
</reference>
<evidence type="ECO:0000313" key="2">
    <source>
        <dbReference type="EMBL" id="ADZ09938.1"/>
    </source>
</evidence>
<feature type="domain" description="HTH arsR-type" evidence="1">
    <location>
        <begin position="182"/>
        <end position="225"/>
    </location>
</feature>
<dbReference type="Gene3D" id="1.10.10.10">
    <property type="entry name" value="Winged helix-like DNA-binding domain superfamily/Winged helix DNA-binding domain"/>
    <property type="match status" value="1"/>
</dbReference>
<reference evidence="2 3" key="2">
    <citation type="journal article" date="2014" name="Int. J. Syst. Evol. Microbiol.">
        <title>Methanobacterium paludis sp. nov. and a novel strain of Methanobacterium lacus isolated from northern peatlands.</title>
        <authorList>
            <person name="Cadillo-Quiroz H."/>
            <person name="Brauer S.L."/>
            <person name="Goodson N."/>
            <person name="Yavitt J.B."/>
            <person name="Zinder S.H."/>
        </authorList>
    </citation>
    <scope>NUCLEOTIDE SEQUENCE [LARGE SCALE GENOMIC DNA]</scope>
    <source>
        <strain evidence="2 3">AL-21</strain>
    </source>
</reference>
<dbReference type="GO" id="GO:0003700">
    <property type="term" value="F:DNA-binding transcription factor activity"/>
    <property type="evidence" value="ECO:0007669"/>
    <property type="project" value="InterPro"/>
</dbReference>
<name>F0T9Q9_METLA</name>
<dbReference type="STRING" id="877455.Metbo_1714"/>
<protein>
    <recommendedName>
        <fullName evidence="1">HTH arsR-type domain-containing protein</fullName>
    </recommendedName>
</protein>
<dbReference type="Proteomes" id="UP000007490">
    <property type="component" value="Chromosome"/>
</dbReference>
<dbReference type="InterPro" id="IPR001845">
    <property type="entry name" value="HTH_ArsR_DNA-bd_dom"/>
</dbReference>
<organism evidence="2 3">
    <name type="scientific">Methanobacterium lacus (strain AL-21)</name>
    <dbReference type="NCBI Taxonomy" id="877455"/>
    <lineage>
        <taxon>Archaea</taxon>
        <taxon>Methanobacteriati</taxon>
        <taxon>Methanobacteriota</taxon>
        <taxon>Methanomada group</taxon>
        <taxon>Methanobacteria</taxon>
        <taxon>Methanobacteriales</taxon>
        <taxon>Methanobacteriaceae</taxon>
        <taxon>Methanobacterium</taxon>
    </lineage>
</organism>
<dbReference type="HOGENOM" id="CLU_085608_0_0_2"/>
<sequence length="258" mass="30204">MNMDKINNRQIDPSNSFKDINSKLDVIHREVTRIRERSNQEHLDLIILNTRKDLANSMAVYVTEDIETDLERGMVSECHLKKTCKQTFKDFLDRNVEIIKQVQDMDKKTMDETYSKLDEMKNDAPYEKCRFCIDEVSSLLQKQLKLIESLKLYQGPEFEETDLTPFSEELIVKDVLEPLSNKQRLQIIQSMATETKTYSELSEITGLRGGNLLFHIQKLQDGGLIFQRHERGDYMVTKKGYAMLNALKNMHKFLENEL</sequence>
<keyword evidence="3" id="KW-1185">Reference proteome</keyword>
<accession>F0T9Q9</accession>
<evidence type="ECO:0000259" key="1">
    <source>
        <dbReference type="Pfam" id="PF01022"/>
    </source>
</evidence>
<dbReference type="InterPro" id="IPR016723">
    <property type="entry name" value="Tscrpt_reg_ArsR_prd"/>
</dbReference>
<dbReference type="KEGG" id="mel:Metbo_1714"/>
<dbReference type="EMBL" id="CP002551">
    <property type="protein sequence ID" value="ADZ09938.1"/>
    <property type="molecule type" value="Genomic_DNA"/>
</dbReference>
<dbReference type="CDD" id="cd00090">
    <property type="entry name" value="HTH_ARSR"/>
    <property type="match status" value="1"/>
</dbReference>
<dbReference type="PIRSF" id="PIRSF018357">
    <property type="entry name" value="Trans_reg_ArsR_prd"/>
    <property type="match status" value="1"/>
</dbReference>
<dbReference type="InterPro" id="IPR036388">
    <property type="entry name" value="WH-like_DNA-bd_sf"/>
</dbReference>
<dbReference type="InterPro" id="IPR036390">
    <property type="entry name" value="WH_DNA-bd_sf"/>
</dbReference>